<dbReference type="InterPro" id="IPR058538">
    <property type="entry name" value="Ig_TPPC8_2nd"/>
</dbReference>
<accession>A0A2R6WW97</accession>
<evidence type="ECO:0000313" key="5">
    <source>
        <dbReference type="Proteomes" id="UP000244005"/>
    </source>
</evidence>
<dbReference type="Gramene" id="Mp6g07480.1">
    <property type="protein sequence ID" value="Mp6g07480.1.cds"/>
    <property type="gene ID" value="Mp6g07480"/>
</dbReference>
<evidence type="ECO:0000256" key="1">
    <source>
        <dbReference type="SAM" id="MobiDB-lite"/>
    </source>
</evidence>
<feature type="compositionally biased region" description="Low complexity" evidence="1">
    <location>
        <begin position="234"/>
        <end position="246"/>
    </location>
</feature>
<dbReference type="Proteomes" id="UP000244005">
    <property type="component" value="Unassembled WGS sequence"/>
</dbReference>
<dbReference type="InterPro" id="IPR011990">
    <property type="entry name" value="TPR-like_helical_dom_sf"/>
</dbReference>
<reference evidence="5" key="1">
    <citation type="journal article" date="2017" name="Cell">
        <title>Insights into land plant evolution garnered from the Marchantia polymorpha genome.</title>
        <authorList>
            <person name="Bowman J.L."/>
            <person name="Kohchi T."/>
            <person name="Yamato K.T."/>
            <person name="Jenkins J."/>
            <person name="Shu S."/>
            <person name="Ishizaki K."/>
            <person name="Yamaoka S."/>
            <person name="Nishihama R."/>
            <person name="Nakamura Y."/>
            <person name="Berger F."/>
            <person name="Adam C."/>
            <person name="Aki S.S."/>
            <person name="Althoff F."/>
            <person name="Araki T."/>
            <person name="Arteaga-Vazquez M.A."/>
            <person name="Balasubrmanian S."/>
            <person name="Barry K."/>
            <person name="Bauer D."/>
            <person name="Boehm C.R."/>
            <person name="Briginshaw L."/>
            <person name="Caballero-Perez J."/>
            <person name="Catarino B."/>
            <person name="Chen F."/>
            <person name="Chiyoda S."/>
            <person name="Chovatia M."/>
            <person name="Davies K.M."/>
            <person name="Delmans M."/>
            <person name="Demura T."/>
            <person name="Dierschke T."/>
            <person name="Dolan L."/>
            <person name="Dorantes-Acosta A.E."/>
            <person name="Eklund D.M."/>
            <person name="Florent S.N."/>
            <person name="Flores-Sandoval E."/>
            <person name="Fujiyama A."/>
            <person name="Fukuzawa H."/>
            <person name="Galik B."/>
            <person name="Grimanelli D."/>
            <person name="Grimwood J."/>
            <person name="Grossniklaus U."/>
            <person name="Hamada T."/>
            <person name="Haseloff J."/>
            <person name="Hetherington A.J."/>
            <person name="Higo A."/>
            <person name="Hirakawa Y."/>
            <person name="Hundley H.N."/>
            <person name="Ikeda Y."/>
            <person name="Inoue K."/>
            <person name="Inoue S.I."/>
            <person name="Ishida S."/>
            <person name="Jia Q."/>
            <person name="Kakita M."/>
            <person name="Kanazawa T."/>
            <person name="Kawai Y."/>
            <person name="Kawashima T."/>
            <person name="Kennedy M."/>
            <person name="Kinose K."/>
            <person name="Kinoshita T."/>
            <person name="Kohara Y."/>
            <person name="Koide E."/>
            <person name="Komatsu K."/>
            <person name="Kopischke S."/>
            <person name="Kubo M."/>
            <person name="Kyozuka J."/>
            <person name="Lagercrantz U."/>
            <person name="Lin S.S."/>
            <person name="Lindquist E."/>
            <person name="Lipzen A.M."/>
            <person name="Lu C.W."/>
            <person name="De Luna E."/>
            <person name="Martienssen R.A."/>
            <person name="Minamino N."/>
            <person name="Mizutani M."/>
            <person name="Mizutani M."/>
            <person name="Mochizuki N."/>
            <person name="Monte I."/>
            <person name="Mosher R."/>
            <person name="Nagasaki H."/>
            <person name="Nakagami H."/>
            <person name="Naramoto S."/>
            <person name="Nishitani K."/>
            <person name="Ohtani M."/>
            <person name="Okamoto T."/>
            <person name="Okumura M."/>
            <person name="Phillips J."/>
            <person name="Pollak B."/>
            <person name="Reinders A."/>
            <person name="Rovekamp M."/>
            <person name="Sano R."/>
            <person name="Sawa S."/>
            <person name="Schmid M.W."/>
            <person name="Shirakawa M."/>
            <person name="Solano R."/>
            <person name="Spunde A."/>
            <person name="Suetsugu N."/>
            <person name="Sugano S."/>
            <person name="Sugiyama A."/>
            <person name="Sun R."/>
            <person name="Suzuki Y."/>
            <person name="Takenaka M."/>
            <person name="Takezawa D."/>
            <person name="Tomogane H."/>
            <person name="Tsuzuki M."/>
            <person name="Ueda T."/>
            <person name="Umeda M."/>
            <person name="Ward J.M."/>
            <person name="Watanabe Y."/>
            <person name="Yazaki K."/>
            <person name="Yokoyama R."/>
            <person name="Yoshitake Y."/>
            <person name="Yotsui I."/>
            <person name="Zachgo S."/>
            <person name="Schmutz J."/>
        </authorList>
    </citation>
    <scope>NUCLEOTIDE SEQUENCE [LARGE SCALE GENOMIC DNA]</scope>
    <source>
        <strain evidence="5">Tak-1</strain>
    </source>
</reference>
<dbReference type="Pfam" id="PF12739">
    <property type="entry name" value="TRAPPC-Trs85"/>
    <property type="match status" value="1"/>
</dbReference>
<evidence type="ECO:0008006" key="6">
    <source>
        <dbReference type="Google" id="ProtNLM"/>
    </source>
</evidence>
<feature type="domain" description="TPPC8 first Ig-like" evidence="3">
    <location>
        <begin position="625"/>
        <end position="828"/>
    </location>
</feature>
<gene>
    <name evidence="4" type="ORF">MARPO_0053s0062</name>
</gene>
<feature type="domain" description="TPPC8 second Ig-like" evidence="2">
    <location>
        <begin position="834"/>
        <end position="956"/>
    </location>
</feature>
<name>A0A2R6WW97_MARPO</name>
<keyword evidence="5" id="KW-1185">Reference proteome</keyword>
<feature type="region of interest" description="Disordered" evidence="1">
    <location>
        <begin position="1386"/>
        <end position="1416"/>
    </location>
</feature>
<dbReference type="PANTHER" id="PTHR12975">
    <property type="entry name" value="TRANSPORT PROTEIN TRAPP"/>
    <property type="match status" value="1"/>
</dbReference>
<feature type="compositionally biased region" description="Polar residues" evidence="1">
    <location>
        <begin position="247"/>
        <end position="263"/>
    </location>
</feature>
<dbReference type="SUPFAM" id="SSF48452">
    <property type="entry name" value="TPR-like"/>
    <property type="match status" value="1"/>
</dbReference>
<dbReference type="InterPro" id="IPR024420">
    <property type="entry name" value="TRAPP_III_complex_Trs85"/>
</dbReference>
<evidence type="ECO:0000259" key="2">
    <source>
        <dbReference type="Pfam" id="PF24544"/>
    </source>
</evidence>
<evidence type="ECO:0000313" key="4">
    <source>
        <dbReference type="EMBL" id="PTQ38128.1"/>
    </source>
</evidence>
<dbReference type="GO" id="GO:1990072">
    <property type="term" value="C:TRAPPIII protein complex"/>
    <property type="evidence" value="ECO:0000318"/>
    <property type="project" value="GO_Central"/>
</dbReference>
<dbReference type="Pfam" id="PF24545">
    <property type="entry name" value="Ig_TPPC8_1st"/>
    <property type="match status" value="1"/>
</dbReference>
<feature type="region of interest" description="Disordered" evidence="1">
    <location>
        <begin position="1269"/>
        <end position="1291"/>
    </location>
</feature>
<proteinExistence type="predicted"/>
<feature type="compositionally biased region" description="Low complexity" evidence="1">
    <location>
        <begin position="1399"/>
        <end position="1412"/>
    </location>
</feature>
<evidence type="ECO:0000259" key="3">
    <source>
        <dbReference type="Pfam" id="PF24545"/>
    </source>
</evidence>
<dbReference type="InterPro" id="IPR058541">
    <property type="entry name" value="Ig_TPPC8_1st"/>
</dbReference>
<organism evidence="4 5">
    <name type="scientific">Marchantia polymorpha</name>
    <name type="common">Common liverwort</name>
    <name type="synonym">Marchantia aquatica</name>
    <dbReference type="NCBI Taxonomy" id="3197"/>
    <lineage>
        <taxon>Eukaryota</taxon>
        <taxon>Viridiplantae</taxon>
        <taxon>Streptophyta</taxon>
        <taxon>Embryophyta</taxon>
        <taxon>Marchantiophyta</taxon>
        <taxon>Marchantiopsida</taxon>
        <taxon>Marchantiidae</taxon>
        <taxon>Marchantiales</taxon>
        <taxon>Marchantiaceae</taxon>
        <taxon>Marchantia</taxon>
    </lineage>
</organism>
<dbReference type="Gene3D" id="1.25.40.10">
    <property type="entry name" value="Tetratricopeptide repeat domain"/>
    <property type="match status" value="1"/>
</dbReference>
<dbReference type="OrthoDB" id="437922at2759"/>
<dbReference type="Pfam" id="PF24544">
    <property type="entry name" value="Ig_TPPC8_2nd"/>
    <property type="match status" value="1"/>
</dbReference>
<dbReference type="PANTHER" id="PTHR12975:SF6">
    <property type="entry name" value="TRAFFICKING PROTEIN PARTICLE COMPLEX SUBUNIT 8"/>
    <property type="match status" value="1"/>
</dbReference>
<protein>
    <recommendedName>
        <fullName evidence="6">Trafficking protein particle complex subunit 8</fullName>
    </recommendedName>
</protein>
<sequence>MEGAGFALAQSLRQQMAPVVMVLPTPKVEASCQRNSLSFVDLLTPFCSLANVNVPVRTASEQPYRLQEFYVRMFYASEICQTQTETAELCLLEVVNDTNDHLAGEQEGDAQKSDFMKMRAMADARTPSFQKYSKEFMRTLAFSEHEAVDHPVACIQAVSSSDEHPISKFVELYNTEHLPALINEGVMDPKLLKLYVLVHDLQEGSVDRANEILLEMRSTFGVNNCRILCINSGSPESNEESPNSSEDMWSSHSLRPMTPINTQETDKLDRDQSRRRRGCYITKADMEELTDFVLDISVKHIIPTMELKIRTLYQQVAATRKGLKNQIKNLWWRKGKDEIPDVSNGPLYTYSSMESQIRVLADYAFVLRDYELALSNYRLLSSDYKIDKAWKRYAGVQEMIGLSLFMLDQSRRESELCMETAINYYQKSGTSSAKYATRSALWLAEMHKAKGQYREAAIVLFRSSTEEESLRAALLLEQAAYCYLRTAPPMLRKYGFHLVLAGNQYTNCGQRKLAMLVYRTALSIFRDQGWNYISDHVHFHLGRLCTLLENNAIAAQFFKKVIACSHQSPTNQAKYLAEFLTVIEKSHLKGAVLELDLPSVDLEHVHVHFEDQRTYASSAAASVPEEVWSSVEEGLVPAADKAVNWLDAKTAIAKIAKDYNICVAGEEIGVDVEFRNPLQVTLDISGVSLVCNFTAESTIEESGLEYAEGSKLDLSSSVDHLSLQDGQPGTNSEQHDLALSEEAFTLKAGEKLVVRLKVKPPRAGILKVMGVNWILSKIAHGRRDFAVLGRKNKMSRNNKRDEPLPHQRLKFRVLGHMPRLEVSLHEMPGRVNTGEVRRLVLELSNPSTATLKTIKFKTNHPLFLLVGDSGDLDQEFPGCLEVRRDTSGIEDAASIEEECSTSGFIYSFPEETVLEGGSTLLWPLWLHASQAGTIILNTVIYYEPDKSITGLRFRTVRITHSLQVLPSLRVGVQISPSPLHLEQFLLRLDIENEHSAESFWLRQVSCAGNQWSLESLPPPIVETSEESEGADGADSVRAAYLSASVCPSQLLPAGQNLSLFFKLLKVGSRKVPTAEGLTSNIKLGPPSSTEPLIDIASGPLRNFLLREKMHFRKPAHLSVPQQQIGSAAKAERKNMTAYGSSGESLHDGGGVDVMLISEQQDGMSIEKRDSTGNDSLKVLVHDICQNSVQGSAPLVWVLEGPQYVEHNFEKDPFCEVSLTLTISNRSSFDASIKVETFDVKPMPLASSVPNMEKRVGWFPLVPSASPAVGEGTTATAASESGTNTTPATIATTNSDKENVCGMSPCGPYMWCNLRSTKISLLTAGASAQVPLCVAFFAPGIYDISRYQISWSLLDKSLETRTLPKSKSLVFGPQKLSKNTEITYASGFTPPSDKQGGVSGSSSSGSKSSTSFGVGPGHPLLLSVLQVDL</sequence>
<dbReference type="EMBL" id="KZ772725">
    <property type="protein sequence ID" value="PTQ38128.1"/>
    <property type="molecule type" value="Genomic_DNA"/>
</dbReference>
<feature type="region of interest" description="Disordered" evidence="1">
    <location>
        <begin position="234"/>
        <end position="272"/>
    </location>
</feature>
<dbReference type="OMA" id="GHTISMW"/>